<dbReference type="PANTHER" id="PTHR34989">
    <property type="entry name" value="PROTEIN HDED"/>
    <property type="match status" value="1"/>
</dbReference>
<keyword evidence="1" id="KW-0472">Membrane</keyword>
<comment type="caution">
    <text evidence="2">The sequence shown here is derived from an EMBL/GenBank/DDBJ whole genome shotgun (WGS) entry which is preliminary data.</text>
</comment>
<dbReference type="GO" id="GO:0005886">
    <property type="term" value="C:plasma membrane"/>
    <property type="evidence" value="ECO:0007669"/>
    <property type="project" value="TreeGrafter"/>
</dbReference>
<organism evidence="2 3">
    <name type="scientific">Thermoflavifilum aggregans</name>
    <dbReference type="NCBI Taxonomy" id="454188"/>
    <lineage>
        <taxon>Bacteria</taxon>
        <taxon>Pseudomonadati</taxon>
        <taxon>Bacteroidota</taxon>
        <taxon>Chitinophagia</taxon>
        <taxon>Chitinophagales</taxon>
        <taxon>Chitinophagaceae</taxon>
        <taxon>Thermoflavifilum</taxon>
    </lineage>
</organism>
<dbReference type="InterPro" id="IPR052712">
    <property type="entry name" value="Acid_resist_chaperone_HdeD"/>
</dbReference>
<dbReference type="InterPro" id="IPR005325">
    <property type="entry name" value="DUF308_memb"/>
</dbReference>
<sequence>MEAPNEPQSAREQISSVTGCELSFNWWAFIIRGLLALIFALLAFFMPVTAIFALTIVFGAFSFADGIFAIVLSVRKIQKGKHWGWLLFSGMLGVLAGLVVFFYPLISTVVLAAFLWASIAIWSMLIGLMEFISAFRLRREIKGEVWLMLSGIFSIILGFIILWMFFNEPASALLLSGWVIGINALISAVTYLLLGFRLKKHHQLLKGSTV</sequence>
<keyword evidence="1" id="KW-1133">Transmembrane helix</keyword>
<feature type="transmembrane region" description="Helical" evidence="1">
    <location>
        <begin position="145"/>
        <end position="166"/>
    </location>
</feature>
<feature type="transmembrane region" description="Helical" evidence="1">
    <location>
        <begin position="84"/>
        <end position="103"/>
    </location>
</feature>
<feature type="transmembrane region" description="Helical" evidence="1">
    <location>
        <begin position="172"/>
        <end position="194"/>
    </location>
</feature>
<dbReference type="EMBL" id="PGFG01000001">
    <property type="protein sequence ID" value="PJJ76133.1"/>
    <property type="molecule type" value="Genomic_DNA"/>
</dbReference>
<keyword evidence="3" id="KW-1185">Reference proteome</keyword>
<keyword evidence="1" id="KW-0812">Transmembrane</keyword>
<accession>A0A2M9CW55</accession>
<name>A0A2M9CW55_9BACT</name>
<dbReference type="AlphaFoldDB" id="A0A2M9CW55"/>
<evidence type="ECO:0000313" key="2">
    <source>
        <dbReference type="EMBL" id="PJJ76133.1"/>
    </source>
</evidence>
<dbReference type="OrthoDB" id="7059775at2"/>
<dbReference type="Pfam" id="PF03729">
    <property type="entry name" value="DUF308"/>
    <property type="match status" value="2"/>
</dbReference>
<evidence type="ECO:0000256" key="1">
    <source>
        <dbReference type="SAM" id="Phobius"/>
    </source>
</evidence>
<evidence type="ECO:0000313" key="3">
    <source>
        <dbReference type="Proteomes" id="UP000230000"/>
    </source>
</evidence>
<reference evidence="2 3" key="1">
    <citation type="submission" date="2017-11" db="EMBL/GenBank/DDBJ databases">
        <title>Genomic Encyclopedia of Archaeal and Bacterial Type Strains, Phase II (KMG-II): From Individual Species to Whole Genera.</title>
        <authorList>
            <person name="Goeker M."/>
        </authorList>
    </citation>
    <scope>NUCLEOTIDE SEQUENCE [LARGE SCALE GENOMIC DNA]</scope>
    <source>
        <strain evidence="2 3">DSM 27268</strain>
    </source>
</reference>
<feature type="transmembrane region" description="Helical" evidence="1">
    <location>
        <begin position="109"/>
        <end position="133"/>
    </location>
</feature>
<proteinExistence type="predicted"/>
<dbReference type="PANTHER" id="PTHR34989:SF1">
    <property type="entry name" value="PROTEIN HDED"/>
    <property type="match status" value="1"/>
</dbReference>
<protein>
    <submittedName>
        <fullName evidence="2">Uncharacterized membrane protein HdeD (DUF308 family)</fullName>
    </submittedName>
</protein>
<gene>
    <name evidence="2" type="ORF">BXY57_1737</name>
</gene>
<feature type="transmembrane region" description="Helical" evidence="1">
    <location>
        <begin position="51"/>
        <end position="72"/>
    </location>
</feature>
<dbReference type="Proteomes" id="UP000230000">
    <property type="component" value="Unassembled WGS sequence"/>
</dbReference>
<feature type="transmembrane region" description="Helical" evidence="1">
    <location>
        <begin position="24"/>
        <end position="45"/>
    </location>
</feature>